<sequence length="73" mass="7816">MGTLLYTYTNTVDNTAANVSRTVIIPSYNTTNLTKTGDIYLYGAVPFRYISVTAVAGDVTLNLLTLNLCSSGC</sequence>
<accession>A0A6C0ELX0</accession>
<evidence type="ECO:0000313" key="1">
    <source>
        <dbReference type="EMBL" id="QHT29712.1"/>
    </source>
</evidence>
<organism evidence="1">
    <name type="scientific">viral metagenome</name>
    <dbReference type="NCBI Taxonomy" id="1070528"/>
    <lineage>
        <taxon>unclassified sequences</taxon>
        <taxon>metagenomes</taxon>
        <taxon>organismal metagenomes</taxon>
    </lineage>
</organism>
<proteinExistence type="predicted"/>
<protein>
    <submittedName>
        <fullName evidence="1">Uncharacterized protein</fullName>
    </submittedName>
</protein>
<dbReference type="EMBL" id="MN738881">
    <property type="protein sequence ID" value="QHT29712.1"/>
    <property type="molecule type" value="Genomic_DNA"/>
</dbReference>
<reference evidence="1" key="1">
    <citation type="journal article" date="2020" name="Nature">
        <title>Giant virus diversity and host interactions through global metagenomics.</title>
        <authorList>
            <person name="Schulz F."/>
            <person name="Roux S."/>
            <person name="Paez-Espino D."/>
            <person name="Jungbluth S."/>
            <person name="Walsh D.A."/>
            <person name="Denef V.J."/>
            <person name="McMahon K.D."/>
            <person name="Konstantinidis K.T."/>
            <person name="Eloe-Fadrosh E.A."/>
            <person name="Kyrpides N.C."/>
            <person name="Woyke T."/>
        </authorList>
    </citation>
    <scope>NUCLEOTIDE SEQUENCE</scope>
    <source>
        <strain evidence="1">GVMAG-M-3300009068-24</strain>
    </source>
</reference>
<name>A0A6C0ELX0_9ZZZZ</name>
<dbReference type="AlphaFoldDB" id="A0A6C0ELX0"/>